<protein>
    <submittedName>
        <fullName evidence="3">Fibronectin type III domain-containing protein</fullName>
    </submittedName>
</protein>
<sequence length="135" mass="15354">MKTVKDGFVTALPQHYRWIRVGSSSVDLGWDVDALRGLRANEMNLTAYYYTNSINYVHRAVTFSRGKLTLDRLRPSTFYEMLIQPMKNGILIRTHTANLKTLAEGELVNAHVVRKQTISSLFIVFEHTGVIRVAA</sequence>
<dbReference type="EMBL" id="UYWX01023468">
    <property type="protein sequence ID" value="VDM36257.1"/>
    <property type="molecule type" value="Genomic_DNA"/>
</dbReference>
<evidence type="ECO:0000313" key="2">
    <source>
        <dbReference type="Proteomes" id="UP000274429"/>
    </source>
</evidence>
<organism evidence="3">
    <name type="scientific">Hydatigena taeniaeformis</name>
    <name type="common">Feline tapeworm</name>
    <name type="synonym">Taenia taeniaeformis</name>
    <dbReference type="NCBI Taxonomy" id="6205"/>
    <lineage>
        <taxon>Eukaryota</taxon>
        <taxon>Metazoa</taxon>
        <taxon>Spiralia</taxon>
        <taxon>Lophotrochozoa</taxon>
        <taxon>Platyhelminthes</taxon>
        <taxon>Cestoda</taxon>
        <taxon>Eucestoda</taxon>
        <taxon>Cyclophyllidea</taxon>
        <taxon>Taeniidae</taxon>
        <taxon>Hydatigera</taxon>
    </lineage>
</organism>
<reference evidence="3" key="1">
    <citation type="submission" date="2017-02" db="UniProtKB">
        <authorList>
            <consortium name="WormBaseParasite"/>
        </authorList>
    </citation>
    <scope>IDENTIFICATION</scope>
</reference>
<dbReference type="WBParaSite" id="TTAC_0001129301-mRNA-1">
    <property type="protein sequence ID" value="TTAC_0001129301-mRNA-1"/>
    <property type="gene ID" value="TTAC_0001129301"/>
</dbReference>
<dbReference type="Proteomes" id="UP000274429">
    <property type="component" value="Unassembled WGS sequence"/>
</dbReference>
<evidence type="ECO:0000313" key="3">
    <source>
        <dbReference type="WBParaSite" id="TTAC_0001129301-mRNA-1"/>
    </source>
</evidence>
<dbReference type="OrthoDB" id="10355064at2759"/>
<evidence type="ECO:0000313" key="1">
    <source>
        <dbReference type="EMBL" id="VDM36257.1"/>
    </source>
</evidence>
<proteinExistence type="predicted"/>
<dbReference type="AlphaFoldDB" id="A0A0R3XCL6"/>
<accession>A0A0R3XCL6</accession>
<reference evidence="1 2" key="2">
    <citation type="submission" date="2018-11" db="EMBL/GenBank/DDBJ databases">
        <authorList>
            <consortium name="Pathogen Informatics"/>
        </authorList>
    </citation>
    <scope>NUCLEOTIDE SEQUENCE [LARGE SCALE GENOMIC DNA]</scope>
</reference>
<keyword evidence="2" id="KW-1185">Reference proteome</keyword>
<gene>
    <name evidence="1" type="ORF">TTAC_LOCUS11277</name>
</gene>
<name>A0A0R3XCL6_HYDTA</name>